<dbReference type="Proteomes" id="UP001320513">
    <property type="component" value="Unassembled WGS sequence"/>
</dbReference>
<proteinExistence type="predicted"/>
<keyword evidence="2" id="KW-1185">Reference proteome</keyword>
<dbReference type="EMBL" id="LOHG01000018">
    <property type="protein sequence ID" value="MCI8212155.1"/>
    <property type="molecule type" value="Genomic_DNA"/>
</dbReference>
<comment type="caution">
    <text evidence="1">The sequence shown here is derived from an EMBL/GenBank/DDBJ whole genome shotgun (WGS) entry which is preliminary data.</text>
</comment>
<organism evidence="1 2">
    <name type="scientific">Pseudomonas maioricensis</name>
    <dbReference type="NCBI Taxonomy" id="1766623"/>
    <lineage>
        <taxon>Bacteria</taxon>
        <taxon>Pseudomonadati</taxon>
        <taxon>Pseudomonadota</taxon>
        <taxon>Gammaproteobacteria</taxon>
        <taxon>Pseudomonadales</taxon>
        <taxon>Pseudomonadaceae</taxon>
        <taxon>Pseudomonas</taxon>
    </lineage>
</organism>
<name>A0ABS9ZNK9_9PSED</name>
<evidence type="ECO:0000313" key="1">
    <source>
        <dbReference type="EMBL" id="MCI8212155.1"/>
    </source>
</evidence>
<accession>A0ABS9ZNK9</accession>
<evidence type="ECO:0000313" key="2">
    <source>
        <dbReference type="Proteomes" id="UP001320513"/>
    </source>
</evidence>
<sequence length="119" mass="13451">MFQKVCTVVGFFAIFSADALEASLQELGGVGGVVENSYYISAYESLGQALVQKNSFACVLNFFRDFELELSASPEYFYYFVESIVDHSLARGDELEKLICTAPGRYKSFLRRRFLPRSN</sequence>
<gene>
    <name evidence="1" type="ORF">AUC61_21735</name>
</gene>
<reference evidence="1 2" key="1">
    <citation type="submission" date="2015-12" db="EMBL/GenBank/DDBJ databases">
        <title>Phylogenomics in the description of a new species in the Pseudomonas syringae group.</title>
        <authorList>
            <person name="Busquets A."/>
            <person name="Gomila M."/>
            <person name="Beiki F."/>
            <person name="Rahimian H."/>
            <person name="Mulet M."/>
            <person name="Sanchez D."/>
            <person name="Garcia-Valdes E."/>
            <person name="Lalucat J."/>
        </authorList>
    </citation>
    <scope>NUCLEOTIDE SEQUENCE [LARGE SCALE GENOMIC DNA]</scope>
    <source>
        <strain evidence="1 2">S25</strain>
    </source>
</reference>
<protein>
    <submittedName>
        <fullName evidence="1">Uncharacterized protein</fullName>
    </submittedName>
</protein>